<reference evidence="2" key="1">
    <citation type="submission" date="2019-08" db="EMBL/GenBank/DDBJ databases">
        <authorList>
            <person name="Zheng X."/>
        </authorList>
    </citation>
    <scope>NUCLEOTIDE SEQUENCE [LARGE SCALE GENOMIC DNA]</scope>
    <source>
        <strain evidence="2">FJAT-25496</strain>
    </source>
</reference>
<accession>A0A5B8ZF46</accession>
<dbReference type="Proteomes" id="UP000321555">
    <property type="component" value="Chromosome"/>
</dbReference>
<name>A0A5B8ZF46_CYTDA</name>
<keyword evidence="2" id="KW-1185">Reference proteome</keyword>
<evidence type="ECO:0000313" key="2">
    <source>
        <dbReference type="Proteomes" id="UP000321555"/>
    </source>
</evidence>
<evidence type="ECO:0000313" key="1">
    <source>
        <dbReference type="EMBL" id="QED50136.1"/>
    </source>
</evidence>
<gene>
    <name evidence="1" type="ORF">FSZ17_13105</name>
</gene>
<proteinExistence type="predicted"/>
<protein>
    <submittedName>
        <fullName evidence="1">Spore coat protein</fullName>
    </submittedName>
</protein>
<keyword evidence="1" id="KW-0946">Virion</keyword>
<dbReference type="EMBL" id="CP042593">
    <property type="protein sequence ID" value="QED50136.1"/>
    <property type="molecule type" value="Genomic_DNA"/>
</dbReference>
<keyword evidence="1" id="KW-0167">Capsid protein</keyword>
<dbReference type="AlphaFoldDB" id="A0A5B8ZF46"/>
<sequence length="66" mass="7697">MNNAYNERIWPGYGLGGPGSGFGFAPGLGFGAPGVGFGYPHHHYYPYHHHHYYPFHHHHYYHHYPY</sequence>
<organism evidence="1 2">
    <name type="scientific">Cytobacillus dafuensis</name>
    <name type="common">Bacillus dafuensis</name>
    <dbReference type="NCBI Taxonomy" id="1742359"/>
    <lineage>
        <taxon>Bacteria</taxon>
        <taxon>Bacillati</taxon>
        <taxon>Bacillota</taxon>
        <taxon>Bacilli</taxon>
        <taxon>Bacillales</taxon>
        <taxon>Bacillaceae</taxon>
        <taxon>Cytobacillus</taxon>
    </lineage>
</organism>
<dbReference type="KEGG" id="bda:FSZ17_13105"/>